<gene>
    <name evidence="1" type="ORF">BDN72DRAFT_212654</name>
</gene>
<sequence>MTLTNITIDNINTTAIHYFPPLCNGTGWNQNGAFTQFAFSQTYTFCQGIYDARAVFKFTGIAVYFISALFQDSNSMWFHLDDRAYEEVQMKSPTGALFSSRVIWSAQNLTNTDHVLELLPGTYDGGYGYVTVDAFM</sequence>
<keyword evidence="2" id="KW-1185">Reference proteome</keyword>
<dbReference type="Proteomes" id="UP000308600">
    <property type="component" value="Unassembled WGS sequence"/>
</dbReference>
<reference evidence="1 2" key="1">
    <citation type="journal article" date="2019" name="Nat. Ecol. Evol.">
        <title>Megaphylogeny resolves global patterns of mushroom evolution.</title>
        <authorList>
            <person name="Varga T."/>
            <person name="Krizsan K."/>
            <person name="Foldi C."/>
            <person name="Dima B."/>
            <person name="Sanchez-Garcia M."/>
            <person name="Sanchez-Ramirez S."/>
            <person name="Szollosi G.J."/>
            <person name="Szarkandi J.G."/>
            <person name="Papp V."/>
            <person name="Albert L."/>
            <person name="Andreopoulos W."/>
            <person name="Angelini C."/>
            <person name="Antonin V."/>
            <person name="Barry K.W."/>
            <person name="Bougher N.L."/>
            <person name="Buchanan P."/>
            <person name="Buyck B."/>
            <person name="Bense V."/>
            <person name="Catcheside P."/>
            <person name="Chovatia M."/>
            <person name="Cooper J."/>
            <person name="Damon W."/>
            <person name="Desjardin D."/>
            <person name="Finy P."/>
            <person name="Geml J."/>
            <person name="Haridas S."/>
            <person name="Hughes K."/>
            <person name="Justo A."/>
            <person name="Karasinski D."/>
            <person name="Kautmanova I."/>
            <person name="Kiss B."/>
            <person name="Kocsube S."/>
            <person name="Kotiranta H."/>
            <person name="LaButti K.M."/>
            <person name="Lechner B.E."/>
            <person name="Liimatainen K."/>
            <person name="Lipzen A."/>
            <person name="Lukacs Z."/>
            <person name="Mihaltcheva S."/>
            <person name="Morgado L.N."/>
            <person name="Niskanen T."/>
            <person name="Noordeloos M.E."/>
            <person name="Ohm R.A."/>
            <person name="Ortiz-Santana B."/>
            <person name="Ovrebo C."/>
            <person name="Racz N."/>
            <person name="Riley R."/>
            <person name="Savchenko A."/>
            <person name="Shiryaev A."/>
            <person name="Soop K."/>
            <person name="Spirin V."/>
            <person name="Szebenyi C."/>
            <person name="Tomsovsky M."/>
            <person name="Tulloss R.E."/>
            <person name="Uehling J."/>
            <person name="Grigoriev I.V."/>
            <person name="Vagvolgyi C."/>
            <person name="Papp T."/>
            <person name="Martin F.M."/>
            <person name="Miettinen O."/>
            <person name="Hibbett D.S."/>
            <person name="Nagy L.G."/>
        </authorList>
    </citation>
    <scope>NUCLEOTIDE SEQUENCE [LARGE SCALE GENOMIC DNA]</scope>
    <source>
        <strain evidence="1 2">NL-1719</strain>
    </source>
</reference>
<proteinExistence type="predicted"/>
<dbReference type="EMBL" id="ML208277">
    <property type="protein sequence ID" value="TFK73236.1"/>
    <property type="molecule type" value="Genomic_DNA"/>
</dbReference>
<organism evidence="1 2">
    <name type="scientific">Pluteus cervinus</name>
    <dbReference type="NCBI Taxonomy" id="181527"/>
    <lineage>
        <taxon>Eukaryota</taxon>
        <taxon>Fungi</taxon>
        <taxon>Dikarya</taxon>
        <taxon>Basidiomycota</taxon>
        <taxon>Agaricomycotina</taxon>
        <taxon>Agaricomycetes</taxon>
        <taxon>Agaricomycetidae</taxon>
        <taxon>Agaricales</taxon>
        <taxon>Pluteineae</taxon>
        <taxon>Pluteaceae</taxon>
        <taxon>Pluteus</taxon>
    </lineage>
</organism>
<name>A0ACD3B5Z6_9AGAR</name>
<accession>A0ACD3B5Z6</accession>
<evidence type="ECO:0000313" key="1">
    <source>
        <dbReference type="EMBL" id="TFK73236.1"/>
    </source>
</evidence>
<protein>
    <submittedName>
        <fullName evidence="1">Uncharacterized protein</fullName>
    </submittedName>
</protein>
<evidence type="ECO:0000313" key="2">
    <source>
        <dbReference type="Proteomes" id="UP000308600"/>
    </source>
</evidence>